<dbReference type="Gene3D" id="3.90.1150.10">
    <property type="entry name" value="Aspartate Aminotransferase, domain 1"/>
    <property type="match status" value="1"/>
</dbReference>
<reference evidence="6 7" key="1">
    <citation type="submission" date="2019-09" db="EMBL/GenBank/DDBJ databases">
        <title>NBRP : Genome information of microbial organism related human and environment.</title>
        <authorList>
            <person name="Hattori M."/>
            <person name="Oshima K."/>
            <person name="Inaba H."/>
            <person name="Suda W."/>
            <person name="Sakamoto M."/>
            <person name="Iino T."/>
            <person name="Kitahara M."/>
            <person name="Oshida Y."/>
            <person name="Iida T."/>
            <person name="Kudo T."/>
            <person name="Itoh T."/>
            <person name="Ohkuma M."/>
        </authorList>
    </citation>
    <scope>NUCLEOTIDE SEQUENCE [LARGE SCALE GENOMIC DNA]</scope>
    <source>
        <strain evidence="6 7">Q-1</strain>
    </source>
</reference>
<dbReference type="PANTHER" id="PTHR43586">
    <property type="entry name" value="CYSTEINE DESULFURASE"/>
    <property type="match status" value="1"/>
</dbReference>
<dbReference type="EMBL" id="BKCN01000004">
    <property type="protein sequence ID" value="GER03508.1"/>
    <property type="molecule type" value="Genomic_DNA"/>
</dbReference>
<comment type="caution">
    <text evidence="6">The sequence shown here is derived from an EMBL/GenBank/DDBJ whole genome shotgun (WGS) entry which is preliminary data.</text>
</comment>
<dbReference type="InterPro" id="IPR015421">
    <property type="entry name" value="PyrdxlP-dep_Trfase_major"/>
</dbReference>
<protein>
    <recommendedName>
        <fullName evidence="5">Aminotransferase class V domain-containing protein</fullName>
    </recommendedName>
</protein>
<dbReference type="SUPFAM" id="SSF53383">
    <property type="entry name" value="PLP-dependent transferases"/>
    <property type="match status" value="1"/>
</dbReference>
<dbReference type="Proteomes" id="UP000324996">
    <property type="component" value="Unassembled WGS sequence"/>
</dbReference>
<evidence type="ECO:0000256" key="1">
    <source>
        <dbReference type="ARBA" id="ARBA00001933"/>
    </source>
</evidence>
<evidence type="ECO:0000256" key="2">
    <source>
        <dbReference type="ARBA" id="ARBA00022898"/>
    </source>
</evidence>
<dbReference type="InterPro" id="IPR015422">
    <property type="entry name" value="PyrdxlP-dep_Trfase_small"/>
</dbReference>
<comment type="similarity">
    <text evidence="3">Belongs to the class-V pyridoxal-phosphate-dependent aminotransferase family.</text>
</comment>
<organism evidence="6 7">
    <name type="scientific">Iodidimonas nitroreducens</name>
    <dbReference type="NCBI Taxonomy" id="1236968"/>
    <lineage>
        <taxon>Bacteria</taxon>
        <taxon>Pseudomonadati</taxon>
        <taxon>Pseudomonadota</taxon>
        <taxon>Alphaproteobacteria</taxon>
        <taxon>Iodidimonadales</taxon>
        <taxon>Iodidimonadaceae</taxon>
        <taxon>Iodidimonas</taxon>
    </lineage>
</organism>
<dbReference type="RefSeq" id="WP_042084677.1">
    <property type="nucleotide sequence ID" value="NZ_BKCN01000004.1"/>
</dbReference>
<keyword evidence="7" id="KW-1185">Reference proteome</keyword>
<evidence type="ECO:0000313" key="6">
    <source>
        <dbReference type="EMBL" id="GER03508.1"/>
    </source>
</evidence>
<evidence type="ECO:0000256" key="3">
    <source>
        <dbReference type="RuleBase" id="RU004075"/>
    </source>
</evidence>
<evidence type="ECO:0000259" key="5">
    <source>
        <dbReference type="Pfam" id="PF00266"/>
    </source>
</evidence>
<dbReference type="InterPro" id="IPR000192">
    <property type="entry name" value="Aminotrans_V_dom"/>
</dbReference>
<gene>
    <name evidence="6" type="ORF">JCM17846_11900</name>
</gene>
<dbReference type="Gene3D" id="3.40.640.10">
    <property type="entry name" value="Type I PLP-dependent aspartate aminotransferase-like (Major domain)"/>
    <property type="match status" value="1"/>
</dbReference>
<sequence length="404" mass="44640">MTNPPNDQRNNDPSNNLDLDRIYADIVGLENRLHFDHAGSSLMPRPVVQCMVDHLELESRLGGYVAQERKSAALAESYSLIAQLIHAQPSEIAFLPSATDAWGRAFYSLKLGPGDKVVTAFNEYCSNFVSLLDRQRKSGIEIIVIGPDESGDLDLAAMEAALDDRVKVIAISHVPSSSGQINPVHEVGRLARRQQIPFLLDACQSVGQLPIDVEAIGCDMLTATGRKFLRGPRGCGFLYIRKSLQSRLEPVMLTNQAALWVSAHSYQLRTDAQVMEAWERNVAAQLGLAEAVRYLLNIGVEAASDRSQMLARKLRKKLHDLPGIRLTDPGRQHSAIITCQHDRLSPQEIKEALEQRNIAVQVASVMHTRLDLEARGIESALRLSPHYINHDEDIGLLCKALAAL</sequence>
<dbReference type="InterPro" id="IPR015424">
    <property type="entry name" value="PyrdxlP-dep_Trfase"/>
</dbReference>
<evidence type="ECO:0000256" key="4">
    <source>
        <dbReference type="RuleBase" id="RU004504"/>
    </source>
</evidence>
<accession>A0A5A7N5Z5</accession>
<dbReference type="PROSITE" id="PS00595">
    <property type="entry name" value="AA_TRANSFER_CLASS_5"/>
    <property type="match status" value="1"/>
</dbReference>
<proteinExistence type="inferred from homology"/>
<keyword evidence="2" id="KW-0663">Pyridoxal phosphate</keyword>
<dbReference type="Pfam" id="PF00266">
    <property type="entry name" value="Aminotran_5"/>
    <property type="match status" value="1"/>
</dbReference>
<dbReference type="InterPro" id="IPR020578">
    <property type="entry name" value="Aminotrans_V_PyrdxlP_BS"/>
</dbReference>
<comment type="cofactor">
    <cofactor evidence="1 4">
        <name>pyridoxal 5'-phosphate</name>
        <dbReference type="ChEBI" id="CHEBI:597326"/>
    </cofactor>
</comment>
<dbReference type="PANTHER" id="PTHR43586:SF24">
    <property type="entry name" value="BLR4730 PROTEIN"/>
    <property type="match status" value="1"/>
</dbReference>
<dbReference type="AlphaFoldDB" id="A0A5A7N5Z5"/>
<evidence type="ECO:0000313" key="7">
    <source>
        <dbReference type="Proteomes" id="UP000324996"/>
    </source>
</evidence>
<feature type="domain" description="Aminotransferase class V" evidence="5">
    <location>
        <begin position="35"/>
        <end position="395"/>
    </location>
</feature>
<name>A0A5A7N5Z5_9PROT</name>